<evidence type="ECO:0000256" key="6">
    <source>
        <dbReference type="ARBA" id="ARBA00023015"/>
    </source>
</evidence>
<keyword evidence="7" id="KW-0010">Activator</keyword>
<proteinExistence type="predicted"/>
<feature type="compositionally biased region" description="Basic and acidic residues" evidence="11">
    <location>
        <begin position="628"/>
        <end position="643"/>
    </location>
</feature>
<evidence type="ECO:0000313" key="14">
    <source>
        <dbReference type="Proteomes" id="UP000824782"/>
    </source>
</evidence>
<organism evidence="13 14">
    <name type="scientific">Engystomops pustulosus</name>
    <name type="common">Tungara frog</name>
    <name type="synonym">Physalaemus pustulosus</name>
    <dbReference type="NCBI Taxonomy" id="76066"/>
    <lineage>
        <taxon>Eukaryota</taxon>
        <taxon>Metazoa</taxon>
        <taxon>Chordata</taxon>
        <taxon>Craniata</taxon>
        <taxon>Vertebrata</taxon>
        <taxon>Euteleostomi</taxon>
        <taxon>Amphibia</taxon>
        <taxon>Batrachia</taxon>
        <taxon>Anura</taxon>
        <taxon>Neobatrachia</taxon>
        <taxon>Hyloidea</taxon>
        <taxon>Leptodactylidae</taxon>
        <taxon>Leiuperinae</taxon>
        <taxon>Engystomops</taxon>
    </lineage>
</organism>
<dbReference type="GO" id="GO:0001228">
    <property type="term" value="F:DNA-binding transcription activator activity, RNA polymerase II-specific"/>
    <property type="evidence" value="ECO:0007669"/>
    <property type="project" value="TreeGrafter"/>
</dbReference>
<evidence type="ECO:0000313" key="13">
    <source>
        <dbReference type="EMBL" id="KAG8546763.1"/>
    </source>
</evidence>
<dbReference type="PANTHER" id="PTHR14678:SF1">
    <property type="entry name" value="ZINC FINGER PROTEIN 750"/>
    <property type="match status" value="1"/>
</dbReference>
<comment type="caution">
    <text evidence="13">The sequence shown here is derived from an EMBL/GenBank/DDBJ whole genome shotgun (WGS) entry which is preliminary data.</text>
</comment>
<keyword evidence="3" id="KW-0863">Zinc-finger</keyword>
<dbReference type="PANTHER" id="PTHR14678">
    <property type="entry name" value="PROLINE-RICH PROTEIN 35-RELATED"/>
    <property type="match status" value="1"/>
</dbReference>
<evidence type="ECO:0000256" key="5">
    <source>
        <dbReference type="ARBA" id="ARBA00022833"/>
    </source>
</evidence>
<evidence type="ECO:0000256" key="4">
    <source>
        <dbReference type="ARBA" id="ARBA00022782"/>
    </source>
</evidence>
<feature type="region of interest" description="Disordered" evidence="11">
    <location>
        <begin position="598"/>
        <end position="669"/>
    </location>
</feature>
<feature type="region of interest" description="Disordered" evidence="11">
    <location>
        <begin position="337"/>
        <end position="422"/>
    </location>
</feature>
<dbReference type="Pfam" id="PF15269">
    <property type="entry name" value="zf-C2H2_7"/>
    <property type="match status" value="1"/>
</dbReference>
<feature type="compositionally biased region" description="Basic and acidic residues" evidence="11">
    <location>
        <begin position="403"/>
        <end position="415"/>
    </location>
</feature>
<keyword evidence="2" id="KW-0479">Metal-binding</keyword>
<keyword evidence="5" id="KW-0862">Zinc</keyword>
<feature type="compositionally biased region" description="Basic and acidic residues" evidence="11">
    <location>
        <begin position="542"/>
        <end position="554"/>
    </location>
</feature>
<evidence type="ECO:0000256" key="10">
    <source>
        <dbReference type="ARBA" id="ARBA00040216"/>
    </source>
</evidence>
<feature type="compositionally biased region" description="Basic and acidic residues" evidence="11">
    <location>
        <begin position="376"/>
        <end position="386"/>
    </location>
</feature>
<keyword evidence="4" id="KW-0221">Differentiation</keyword>
<feature type="compositionally biased region" description="Basic and acidic residues" evidence="11">
    <location>
        <begin position="348"/>
        <end position="360"/>
    </location>
</feature>
<feature type="region of interest" description="Disordered" evidence="11">
    <location>
        <begin position="459"/>
        <end position="564"/>
    </location>
</feature>
<dbReference type="GO" id="GO:0008270">
    <property type="term" value="F:zinc ion binding"/>
    <property type="evidence" value="ECO:0007669"/>
    <property type="project" value="UniProtKB-KW"/>
</dbReference>
<evidence type="ECO:0000256" key="7">
    <source>
        <dbReference type="ARBA" id="ARBA00023159"/>
    </source>
</evidence>
<sequence length="669" mass="74201">MSAVKERKPKKPHYIPRPPGKPFKYKCFQCPFTCNEKSHLFNHMKYGLCKNSITLVTEQDRAVKSPKMNSMEAKLPSPEGLVKPTPVVADGQLDSKTNQITRDDLQDHGDFTNKEATAHVDQPVNHKDVAIPSPSGQSPIPKPVAIEGVLRPSAFMPVGDHRYLNGTERSHLPEIVPPVGTVKVHSEGSAFQRLPTSWKTGELVPPELGPKPTIPHYIRPMISEYKYYETGVPAVLPYMYDAPMLSMYGSPDHRLFRPHPIQSSGLSLPKPLNPSLDYRLIHPFQQSPAMPYSFYRPADHSFLPYGLKLTHNLTKPPTAPTMDNALYFYPTSNPPFYYPLDPSQKQPDSQKESANADRDSSTSGDDDTFVPLNLSKKSESETERPPSADFLEQDMPLNLSVKDSGRKDNEEESPSRRTPSPVVDAVNVVDVKTLMENCDEQKQLAAVALCQLASYSPVPAARAAEDDNPEPHGAKPEQSAVNSPDDREEDKQRGQKRGNSTSGDDDTFVPLNLSKKSESETERPPSADFLEQDMPLNLSVKDSGRKDNEEESPSRRTPSPVVDAVNVVDVKTLMENCDEQKQLAAVALCQLASYSPVPAARAAEDDNPEPHGAKPEQSAVNSPDDREEDKQRGQKRGNAKDVAGKTPAKKTKTTECNRVFTLRKRQRMS</sequence>
<accession>A0AAV6ZLI7</accession>
<feature type="domain" description="Zinc finger protein 750-like zinc finger" evidence="12">
    <location>
        <begin position="6"/>
        <end position="57"/>
    </location>
</feature>
<dbReference type="GO" id="GO:0008544">
    <property type="term" value="P:epidermis development"/>
    <property type="evidence" value="ECO:0007669"/>
    <property type="project" value="TreeGrafter"/>
</dbReference>
<evidence type="ECO:0000256" key="8">
    <source>
        <dbReference type="ARBA" id="ARBA00023163"/>
    </source>
</evidence>
<dbReference type="GO" id="GO:1990841">
    <property type="term" value="F:promoter-specific chromatin binding"/>
    <property type="evidence" value="ECO:0007669"/>
    <property type="project" value="TreeGrafter"/>
</dbReference>
<dbReference type="GO" id="GO:0005634">
    <property type="term" value="C:nucleus"/>
    <property type="evidence" value="ECO:0007669"/>
    <property type="project" value="UniProtKB-SubCell"/>
</dbReference>
<evidence type="ECO:0000256" key="11">
    <source>
        <dbReference type="SAM" id="MobiDB-lite"/>
    </source>
</evidence>
<evidence type="ECO:0000256" key="1">
    <source>
        <dbReference type="ARBA" id="ARBA00004123"/>
    </source>
</evidence>
<evidence type="ECO:0000256" key="2">
    <source>
        <dbReference type="ARBA" id="ARBA00022723"/>
    </source>
</evidence>
<dbReference type="InterPro" id="IPR039064">
    <property type="entry name" value="ZNF750_Znf"/>
</dbReference>
<keyword evidence="9" id="KW-0539">Nucleus</keyword>
<feature type="compositionally biased region" description="Basic and acidic residues" evidence="11">
    <location>
        <begin position="602"/>
        <end position="614"/>
    </location>
</feature>
<protein>
    <recommendedName>
        <fullName evidence="10">Zinc finger protein 750</fullName>
    </recommendedName>
</protein>
<comment type="subcellular location">
    <subcellularLocation>
        <location evidence="1">Nucleus</location>
    </subcellularLocation>
</comment>
<dbReference type="GO" id="GO:0000978">
    <property type="term" value="F:RNA polymerase II cis-regulatory region sequence-specific DNA binding"/>
    <property type="evidence" value="ECO:0007669"/>
    <property type="project" value="TreeGrafter"/>
</dbReference>
<gene>
    <name evidence="13" type="ORF">GDO81_029876</name>
</gene>
<name>A0AAV6ZLI7_ENGPU</name>
<dbReference type="AlphaFoldDB" id="A0AAV6ZLI7"/>
<keyword evidence="6" id="KW-0805">Transcription regulation</keyword>
<evidence type="ECO:0000256" key="9">
    <source>
        <dbReference type="ARBA" id="ARBA00023242"/>
    </source>
</evidence>
<evidence type="ECO:0000256" key="3">
    <source>
        <dbReference type="ARBA" id="ARBA00022771"/>
    </source>
</evidence>
<dbReference type="Proteomes" id="UP000824782">
    <property type="component" value="Unassembled WGS sequence"/>
</dbReference>
<dbReference type="InterPro" id="IPR039363">
    <property type="entry name" value="ZNF750"/>
</dbReference>
<dbReference type="GO" id="GO:0030154">
    <property type="term" value="P:cell differentiation"/>
    <property type="evidence" value="ECO:0007669"/>
    <property type="project" value="UniProtKB-KW"/>
</dbReference>
<keyword evidence="14" id="KW-1185">Reference proteome</keyword>
<feature type="compositionally biased region" description="Basic and acidic residues" evidence="11">
    <location>
        <begin position="515"/>
        <end position="525"/>
    </location>
</feature>
<feature type="region of interest" description="Disordered" evidence="11">
    <location>
        <begin position="65"/>
        <end position="85"/>
    </location>
</feature>
<feature type="compositionally biased region" description="Basic and acidic residues" evidence="11">
    <location>
        <begin position="463"/>
        <end position="475"/>
    </location>
</feature>
<reference evidence="13" key="1">
    <citation type="thesis" date="2020" institute="ProQuest LLC" country="789 East Eisenhower Parkway, Ann Arbor, MI, USA">
        <title>Comparative Genomics and Chromosome Evolution.</title>
        <authorList>
            <person name="Mudd A.B."/>
        </authorList>
    </citation>
    <scope>NUCLEOTIDE SEQUENCE</scope>
    <source>
        <strain evidence="13">237g6f4</strain>
        <tissue evidence="13">Blood</tissue>
    </source>
</reference>
<dbReference type="EMBL" id="WNYA01000950">
    <property type="protein sequence ID" value="KAG8546763.1"/>
    <property type="molecule type" value="Genomic_DNA"/>
</dbReference>
<evidence type="ECO:0000259" key="12">
    <source>
        <dbReference type="Pfam" id="PF15269"/>
    </source>
</evidence>
<keyword evidence="8" id="KW-0804">Transcription</keyword>